<sequence length="215" mass="23825">MDRLYRVARRRHFSLAGTESLLRVGSSLNVDGLELTFPYHCGSEHSIKEYLDISPEVCALFDENETGTSLHGCKVLTRYGVSTSVGVVKKEGVLGVPALLWHPSGAACARLAPLLHACRRIKVGDVKLVYNGPSSSCDVLRPESPRLYMKDDAIDDTVWITQGLFNGVPGQAWDDKWDVIGVAFNDAYGEMDLIGRHRETKEEMPLDDLRHPTAE</sequence>
<gene>
    <name evidence="1" type="ORF">ADEAN_000546600</name>
</gene>
<dbReference type="EMBL" id="LR877154">
    <property type="protein sequence ID" value="CAD2217980.1"/>
    <property type="molecule type" value="Genomic_DNA"/>
</dbReference>
<keyword evidence="2" id="KW-1185">Reference proteome</keyword>
<reference evidence="1 2" key="1">
    <citation type="submission" date="2020-08" db="EMBL/GenBank/DDBJ databases">
        <authorList>
            <person name="Newling K."/>
            <person name="Davey J."/>
            <person name="Forrester S."/>
        </authorList>
    </citation>
    <scope>NUCLEOTIDE SEQUENCE [LARGE SCALE GENOMIC DNA]</scope>
    <source>
        <strain evidence="2">Crithidia deanei Carvalho (ATCC PRA-265)</strain>
    </source>
</reference>
<organism evidence="1 2">
    <name type="scientific">Angomonas deanei</name>
    <dbReference type="NCBI Taxonomy" id="59799"/>
    <lineage>
        <taxon>Eukaryota</taxon>
        <taxon>Discoba</taxon>
        <taxon>Euglenozoa</taxon>
        <taxon>Kinetoplastea</taxon>
        <taxon>Metakinetoplastina</taxon>
        <taxon>Trypanosomatida</taxon>
        <taxon>Trypanosomatidae</taxon>
        <taxon>Strigomonadinae</taxon>
        <taxon>Angomonas</taxon>
    </lineage>
</organism>
<name>A0A7G2CDR1_9TRYP</name>
<dbReference type="VEuPathDB" id="TriTrypDB:ADEAN_000546600"/>
<dbReference type="OrthoDB" id="276720at2759"/>
<dbReference type="Proteomes" id="UP000515908">
    <property type="component" value="Chromosome 10"/>
</dbReference>
<evidence type="ECO:0000313" key="1">
    <source>
        <dbReference type="EMBL" id="CAD2217980.1"/>
    </source>
</evidence>
<protein>
    <submittedName>
        <fullName evidence="1">Uncharacterized protein</fullName>
    </submittedName>
</protein>
<evidence type="ECO:0000313" key="2">
    <source>
        <dbReference type="Proteomes" id="UP000515908"/>
    </source>
</evidence>
<accession>A0A7G2CDR1</accession>
<proteinExistence type="predicted"/>
<dbReference type="AlphaFoldDB" id="A0A7G2CDR1"/>